<keyword evidence="4" id="KW-1185">Reference proteome</keyword>
<dbReference type="GO" id="GO:0044550">
    <property type="term" value="P:secondary metabolite biosynthetic process"/>
    <property type="evidence" value="ECO:0007669"/>
    <property type="project" value="TreeGrafter"/>
</dbReference>
<dbReference type="Gene3D" id="3.30.559.30">
    <property type="entry name" value="Nonribosomal peptide synthetase, condensation domain"/>
    <property type="match status" value="1"/>
</dbReference>
<dbReference type="EMBL" id="FOKI01000104">
    <property type="protein sequence ID" value="SFB48262.1"/>
    <property type="molecule type" value="Genomic_DNA"/>
</dbReference>
<organism evidence="3 4">
    <name type="scientific">Clostridium frigidicarnis</name>
    <dbReference type="NCBI Taxonomy" id="84698"/>
    <lineage>
        <taxon>Bacteria</taxon>
        <taxon>Bacillati</taxon>
        <taxon>Bacillota</taxon>
        <taxon>Clostridia</taxon>
        <taxon>Eubacteriales</taxon>
        <taxon>Clostridiaceae</taxon>
        <taxon>Clostridium</taxon>
    </lineage>
</organism>
<evidence type="ECO:0000256" key="1">
    <source>
        <dbReference type="ARBA" id="ARBA00006432"/>
    </source>
</evidence>
<feature type="non-terminal residue" evidence="3">
    <location>
        <position position="1"/>
    </location>
</feature>
<dbReference type="RefSeq" id="WP_143087369.1">
    <property type="nucleotide sequence ID" value="NZ_FOKI01000104.1"/>
</dbReference>
<dbReference type="InterPro" id="IPR020459">
    <property type="entry name" value="AMP-binding"/>
</dbReference>
<proteinExistence type="inferred from homology"/>
<evidence type="ECO:0000313" key="3">
    <source>
        <dbReference type="EMBL" id="SFB48262.1"/>
    </source>
</evidence>
<dbReference type="PANTHER" id="PTHR45527">
    <property type="entry name" value="NONRIBOSOMAL PEPTIDE SYNTHETASE"/>
    <property type="match status" value="1"/>
</dbReference>
<dbReference type="GO" id="GO:0005829">
    <property type="term" value="C:cytosol"/>
    <property type="evidence" value="ECO:0007669"/>
    <property type="project" value="TreeGrafter"/>
</dbReference>
<gene>
    <name evidence="3" type="ORF">SAMN04488528_11041</name>
</gene>
<feature type="non-terminal residue" evidence="3">
    <location>
        <position position="466"/>
    </location>
</feature>
<dbReference type="Gene3D" id="3.30.300.30">
    <property type="match status" value="1"/>
</dbReference>
<dbReference type="InterPro" id="IPR010071">
    <property type="entry name" value="AA_adenyl_dom"/>
</dbReference>
<dbReference type="Gene3D" id="2.30.38.10">
    <property type="entry name" value="Luciferase, Domain 3"/>
    <property type="match status" value="1"/>
</dbReference>
<dbReference type="PRINTS" id="PR00154">
    <property type="entry name" value="AMPBINDING"/>
</dbReference>
<reference evidence="3 4" key="1">
    <citation type="submission" date="2016-10" db="EMBL/GenBank/DDBJ databases">
        <authorList>
            <person name="de Groot N.N."/>
        </authorList>
    </citation>
    <scope>NUCLEOTIDE SEQUENCE [LARGE SCALE GENOMIC DNA]</scope>
    <source>
        <strain evidence="3 4">DSM 12271</strain>
    </source>
</reference>
<dbReference type="Gene3D" id="3.40.50.980">
    <property type="match status" value="2"/>
</dbReference>
<dbReference type="Proteomes" id="UP000198619">
    <property type="component" value="Unassembled WGS sequence"/>
</dbReference>
<accession>A0A1I1BEU6</accession>
<evidence type="ECO:0000313" key="4">
    <source>
        <dbReference type="Proteomes" id="UP000198619"/>
    </source>
</evidence>
<dbReference type="STRING" id="84698.SAMN04488528_11041"/>
<dbReference type="NCBIfam" id="TIGR01733">
    <property type="entry name" value="AA-adenyl-dom"/>
    <property type="match status" value="1"/>
</dbReference>
<dbReference type="InterPro" id="IPR000873">
    <property type="entry name" value="AMP-dep_synth/lig_dom"/>
</dbReference>
<dbReference type="PANTHER" id="PTHR45527:SF14">
    <property type="entry name" value="PLIPASTATIN SYNTHASE SUBUNIT B"/>
    <property type="match status" value="1"/>
</dbReference>
<sequence length="466" mass="52963">ETIERLSNHYIKVLETIINNNEIELDSIDLLSDQERNQILYDFNDTEVEYINNSTIQELFESQVEKTPDNIAVVFEDKKLTYKELNEKANSLAMILRNKGVKPNSIVAIMVEKSLEMAIGIMAILKSGAAYLPIDPTYPKQRIGYMLQDSESKVLLSKEGLSDNLEFYGKVIDLAKENLFKGNLENLQNLNSLSDLAYVIYTSGTTGKPKGVLINHQSLTETLLWRKQEYKLSEGHIILPIFNYVFDGFVINFFTPIISGSKVVLVNNYEMADPYKLINYIRTLGVTHYISVPSIYLAILSVVDKKDLETIKVITLAGEKMPPKAVEYTKKLNDNIEIVNEYGPTENTVVTTIMRDVQSDKKISIGKPISNTKVYILNSSNKIQPIGVPGEVFIGGSRLAKGYLNRPELDVERFIESFYDKGKRIYRTGDFARWLPDGNIDFIDRIDNQVKIRGFRIEIGEIENIL</sequence>
<dbReference type="FunFam" id="3.40.50.980:FF:000001">
    <property type="entry name" value="Non-ribosomal peptide synthetase"/>
    <property type="match status" value="1"/>
</dbReference>
<dbReference type="InterPro" id="IPR020845">
    <property type="entry name" value="AMP-binding_CS"/>
</dbReference>
<protein>
    <submittedName>
        <fullName evidence="3">Amino acid adenylation domain-containing protein</fullName>
    </submittedName>
</protein>
<feature type="domain" description="AMP-dependent synthetase/ligase" evidence="2">
    <location>
        <begin position="60"/>
        <end position="404"/>
    </location>
</feature>
<dbReference type="PROSITE" id="PS00455">
    <property type="entry name" value="AMP_BINDING"/>
    <property type="match status" value="1"/>
</dbReference>
<dbReference type="GO" id="GO:0031177">
    <property type="term" value="F:phosphopantetheine binding"/>
    <property type="evidence" value="ECO:0007669"/>
    <property type="project" value="TreeGrafter"/>
</dbReference>
<dbReference type="AlphaFoldDB" id="A0A1I1BEU6"/>
<name>A0A1I1BEU6_9CLOT</name>
<dbReference type="SUPFAM" id="SSF56801">
    <property type="entry name" value="Acetyl-CoA synthetase-like"/>
    <property type="match status" value="1"/>
</dbReference>
<dbReference type="OrthoDB" id="9778383at2"/>
<dbReference type="InterPro" id="IPR045851">
    <property type="entry name" value="AMP-bd_C_sf"/>
</dbReference>
<dbReference type="FunFam" id="3.40.50.12780:FF:000012">
    <property type="entry name" value="Non-ribosomal peptide synthetase"/>
    <property type="match status" value="1"/>
</dbReference>
<dbReference type="GO" id="GO:0043041">
    <property type="term" value="P:amino acid activation for nonribosomal peptide biosynthetic process"/>
    <property type="evidence" value="ECO:0007669"/>
    <property type="project" value="TreeGrafter"/>
</dbReference>
<comment type="similarity">
    <text evidence="1">Belongs to the ATP-dependent AMP-binding enzyme family.</text>
</comment>
<evidence type="ECO:0000259" key="2">
    <source>
        <dbReference type="Pfam" id="PF00501"/>
    </source>
</evidence>
<dbReference type="Pfam" id="PF00501">
    <property type="entry name" value="AMP-binding"/>
    <property type="match status" value="1"/>
</dbReference>